<keyword evidence="2" id="KW-0500">Molybdenum</keyword>
<comment type="cofactor">
    <cofactor evidence="1">
        <name>Mo-molybdopterin</name>
        <dbReference type="ChEBI" id="CHEBI:71302"/>
    </cofactor>
</comment>
<organism evidence="7 8">
    <name type="scientific">Methylibium petroleiphilum (strain ATCC BAA-1232 / LMG 22953 / PM1)</name>
    <dbReference type="NCBI Taxonomy" id="420662"/>
    <lineage>
        <taxon>Bacteria</taxon>
        <taxon>Pseudomonadati</taxon>
        <taxon>Pseudomonadota</taxon>
        <taxon>Betaproteobacteria</taxon>
        <taxon>Burkholderiales</taxon>
        <taxon>Sphaerotilaceae</taxon>
        <taxon>Methylibium</taxon>
    </lineage>
</organism>
<dbReference type="PANTHER" id="PTHR19372:SF7">
    <property type="entry name" value="SULFITE OXIDASE, MITOCHONDRIAL"/>
    <property type="match status" value="1"/>
</dbReference>
<dbReference type="GO" id="GO:0020037">
    <property type="term" value="F:heme binding"/>
    <property type="evidence" value="ECO:0007669"/>
    <property type="project" value="TreeGrafter"/>
</dbReference>
<dbReference type="InterPro" id="IPR006311">
    <property type="entry name" value="TAT_signal"/>
</dbReference>
<dbReference type="SUPFAM" id="SSF81296">
    <property type="entry name" value="E set domains"/>
    <property type="match status" value="1"/>
</dbReference>
<dbReference type="eggNOG" id="COG2041">
    <property type="taxonomic scope" value="Bacteria"/>
</dbReference>
<dbReference type="KEGG" id="mpt:Mpe_A0911"/>
<evidence type="ECO:0000313" key="7">
    <source>
        <dbReference type="EMBL" id="ABM93873.1"/>
    </source>
</evidence>
<dbReference type="Gene3D" id="2.60.40.650">
    <property type="match status" value="1"/>
</dbReference>
<keyword evidence="3" id="KW-0479">Metal-binding</keyword>
<accession>A2SE84</accession>
<proteinExistence type="predicted"/>
<evidence type="ECO:0000259" key="5">
    <source>
        <dbReference type="Pfam" id="PF00174"/>
    </source>
</evidence>
<dbReference type="InterPro" id="IPR036374">
    <property type="entry name" value="OxRdtase_Mopterin-bd_sf"/>
</dbReference>
<sequence length="437" mass="47976">MKNSNTTRLMEAARTELQVGGSLTHDPGRRALLGRSATAVAAGVTALAAGRSAAAPLAVPAANLAMGRALPESEYGMPSKFEAHVKRRRTDVFVNKQNFSDWSMTPLHQQHGTVTPNGLIYERHHNGVPEINPDEHRFAIHGMVKQPLVFTMSDLMKYPSVSKFYFMECSGNGLTDWLKAASKTVQQTHGMLSCAQWTGIPVSTLLQEAGVMPGATWALAEGADGAAHARSIPMQKMLEDALIVYAANGEMLRPENGYPLRLFIPGWEGNVSIKWLRRIKLGDQPWNLRSETARYTDPMPDGKWRQFSFAMEAKSVVTSPSGGMTVRPGEIEILGFAWSGQGSIRAVDVTLDGGRTWQEATLEPPVLDKCLTRFRLRWKWDGRPTSIASRAVDSTGYVQPTVEEIKKVRAITGFVQHHNGIFPWSIDAAGEVKNAIA</sequence>
<dbReference type="PROSITE" id="PS51318">
    <property type="entry name" value="TAT"/>
    <property type="match status" value="1"/>
</dbReference>
<dbReference type="Gene3D" id="3.90.420.10">
    <property type="entry name" value="Oxidoreductase, molybdopterin-binding domain"/>
    <property type="match status" value="1"/>
</dbReference>
<dbReference type="STRING" id="420662.Mpe_A0911"/>
<dbReference type="NCBIfam" id="TIGR04555">
    <property type="entry name" value="sulfite_DH_soxC"/>
    <property type="match status" value="1"/>
</dbReference>
<name>A2SE84_METPP</name>
<dbReference type="PANTHER" id="PTHR19372">
    <property type="entry name" value="SULFITE REDUCTASE"/>
    <property type="match status" value="1"/>
</dbReference>
<dbReference type="AlphaFoldDB" id="A2SE84"/>
<protein>
    <submittedName>
        <fullName evidence="7">Putative sulfite oxidase</fullName>
    </submittedName>
</protein>
<dbReference type="GO" id="GO:0006790">
    <property type="term" value="P:sulfur compound metabolic process"/>
    <property type="evidence" value="ECO:0007669"/>
    <property type="project" value="TreeGrafter"/>
</dbReference>
<evidence type="ECO:0000259" key="6">
    <source>
        <dbReference type="Pfam" id="PF03404"/>
    </source>
</evidence>
<dbReference type="InterPro" id="IPR014756">
    <property type="entry name" value="Ig_E-set"/>
</dbReference>
<reference evidence="7 8" key="1">
    <citation type="journal article" date="2007" name="J. Bacteriol.">
        <title>Whole-genome analysis of the methyl tert-butyl ether-degrading beta-proteobacterium Methylibium petroleiphilum PM1.</title>
        <authorList>
            <person name="Kane S.R."/>
            <person name="Chakicherla A.Y."/>
            <person name="Chain P.S.G."/>
            <person name="Schmidt R."/>
            <person name="Shin M.W."/>
            <person name="Legler T.C."/>
            <person name="Scow K.M."/>
            <person name="Larimer F.W."/>
            <person name="Lucas S.M."/>
            <person name="Richardson P.M."/>
            <person name="Hristova K.R."/>
        </authorList>
    </citation>
    <scope>NUCLEOTIDE SEQUENCE [LARGE SCALE GENOMIC DNA]</scope>
    <source>
        <strain evidence="8">ATCC BAA-1232 / LMG 22953 / PM1</strain>
    </source>
</reference>
<dbReference type="Pfam" id="PF00174">
    <property type="entry name" value="Oxidored_molyb"/>
    <property type="match status" value="1"/>
</dbReference>
<dbReference type="GO" id="GO:0030151">
    <property type="term" value="F:molybdenum ion binding"/>
    <property type="evidence" value="ECO:0007669"/>
    <property type="project" value="InterPro"/>
</dbReference>
<dbReference type="GO" id="GO:0043546">
    <property type="term" value="F:molybdopterin cofactor binding"/>
    <property type="evidence" value="ECO:0007669"/>
    <property type="project" value="TreeGrafter"/>
</dbReference>
<dbReference type="Proteomes" id="UP000000366">
    <property type="component" value="Chromosome"/>
</dbReference>
<evidence type="ECO:0000256" key="1">
    <source>
        <dbReference type="ARBA" id="ARBA00001924"/>
    </source>
</evidence>
<evidence type="ECO:0000313" key="8">
    <source>
        <dbReference type="Proteomes" id="UP000000366"/>
    </source>
</evidence>
<dbReference type="InterPro" id="IPR000572">
    <property type="entry name" value="OxRdtase_Mopterin-bd_dom"/>
</dbReference>
<dbReference type="EMBL" id="CP000555">
    <property type="protein sequence ID" value="ABM93873.1"/>
    <property type="molecule type" value="Genomic_DNA"/>
</dbReference>
<evidence type="ECO:0000256" key="3">
    <source>
        <dbReference type="ARBA" id="ARBA00022723"/>
    </source>
</evidence>
<dbReference type="InterPro" id="IPR030835">
    <property type="entry name" value="Sulfite_DH_SoxC"/>
</dbReference>
<evidence type="ECO:0000256" key="4">
    <source>
        <dbReference type="ARBA" id="ARBA00023002"/>
    </source>
</evidence>
<dbReference type="CDD" id="cd02113">
    <property type="entry name" value="bact_SoxC_Moco"/>
    <property type="match status" value="1"/>
</dbReference>
<dbReference type="RefSeq" id="WP_011828511.1">
    <property type="nucleotide sequence ID" value="NC_008825.1"/>
</dbReference>
<dbReference type="PRINTS" id="PR00407">
    <property type="entry name" value="EUMOPTERIN"/>
</dbReference>
<feature type="domain" description="Oxidoreductase molybdopterin-binding" evidence="5">
    <location>
        <begin position="125"/>
        <end position="285"/>
    </location>
</feature>
<keyword evidence="4" id="KW-0560">Oxidoreductase</keyword>
<keyword evidence="8" id="KW-1185">Reference proteome</keyword>
<feature type="domain" description="Moybdenum cofactor oxidoreductase dimerisation" evidence="6">
    <location>
        <begin position="309"/>
        <end position="412"/>
    </location>
</feature>
<dbReference type="Pfam" id="PF03404">
    <property type="entry name" value="Mo-co_dimer"/>
    <property type="match status" value="1"/>
</dbReference>
<dbReference type="GO" id="GO:0008482">
    <property type="term" value="F:sulfite oxidase activity"/>
    <property type="evidence" value="ECO:0007669"/>
    <property type="project" value="TreeGrafter"/>
</dbReference>
<evidence type="ECO:0000256" key="2">
    <source>
        <dbReference type="ARBA" id="ARBA00022505"/>
    </source>
</evidence>
<dbReference type="InterPro" id="IPR005066">
    <property type="entry name" value="MoCF_OxRdtse_dimer"/>
</dbReference>
<dbReference type="FunFam" id="3.90.420.10:FF:000006">
    <property type="entry name" value="Sulfur dehydrogenase subunit SoxC"/>
    <property type="match status" value="1"/>
</dbReference>
<dbReference type="InterPro" id="IPR008335">
    <property type="entry name" value="Mopterin_OxRdtase_euk"/>
</dbReference>
<dbReference type="HOGENOM" id="CLU_003827_5_5_4"/>
<gene>
    <name evidence="7" type="ordered locus">Mpe_A0911</name>
</gene>
<dbReference type="SUPFAM" id="SSF56524">
    <property type="entry name" value="Oxidoreductase molybdopterin-binding domain"/>
    <property type="match status" value="1"/>
</dbReference>